<proteinExistence type="predicted"/>
<dbReference type="EMBL" id="BAAAEM010000002">
    <property type="protein sequence ID" value="GAA0478099.1"/>
    <property type="molecule type" value="Genomic_DNA"/>
</dbReference>
<comment type="caution">
    <text evidence="1">The sequence shown here is derived from an EMBL/GenBank/DDBJ whole genome shotgun (WGS) entry which is preliminary data.</text>
</comment>
<dbReference type="Proteomes" id="UP001500713">
    <property type="component" value="Unassembled WGS sequence"/>
</dbReference>
<gene>
    <name evidence="1" type="ORF">GCM10009096_20010</name>
</gene>
<evidence type="ECO:0000313" key="2">
    <source>
        <dbReference type="Proteomes" id="UP001500713"/>
    </source>
</evidence>
<evidence type="ECO:0000313" key="1">
    <source>
        <dbReference type="EMBL" id="GAA0478099.1"/>
    </source>
</evidence>
<organism evidence="1 2">
    <name type="scientific">Parasphingorhabdus litoris</name>
    <dbReference type="NCBI Taxonomy" id="394733"/>
    <lineage>
        <taxon>Bacteria</taxon>
        <taxon>Pseudomonadati</taxon>
        <taxon>Pseudomonadota</taxon>
        <taxon>Alphaproteobacteria</taxon>
        <taxon>Sphingomonadales</taxon>
        <taxon>Sphingomonadaceae</taxon>
        <taxon>Parasphingorhabdus</taxon>
    </lineage>
</organism>
<reference evidence="1 2" key="1">
    <citation type="journal article" date="2019" name="Int. J. Syst. Evol. Microbiol.">
        <title>The Global Catalogue of Microorganisms (GCM) 10K type strain sequencing project: providing services to taxonomists for standard genome sequencing and annotation.</title>
        <authorList>
            <consortium name="The Broad Institute Genomics Platform"/>
            <consortium name="The Broad Institute Genome Sequencing Center for Infectious Disease"/>
            <person name="Wu L."/>
            <person name="Ma J."/>
        </authorList>
    </citation>
    <scope>NUCLEOTIDE SEQUENCE [LARGE SCALE GENOMIC DNA]</scope>
    <source>
        <strain evidence="1 2">JCM 14162</strain>
    </source>
</reference>
<protein>
    <recommendedName>
        <fullName evidence="3">TonB C-terminal domain-containing protein</fullName>
    </recommendedName>
</protein>
<dbReference type="RefSeq" id="WP_229954674.1">
    <property type="nucleotide sequence ID" value="NZ_BAAAEM010000002.1"/>
</dbReference>
<name>A0ABN1AJG6_9SPHN</name>
<sequence>MIDLLFAMAIAGTATQDADIATAMPANYAVLETARFTKPIHYAERHELAAERLAKKAKCNLPTAQQWVHARIEAAILVTPDGKLAKVVPVESGCRELEVYMVNHLNKYASKAGPISSSSKNTWYKTAMHFRWPE</sequence>
<evidence type="ECO:0008006" key="3">
    <source>
        <dbReference type="Google" id="ProtNLM"/>
    </source>
</evidence>
<keyword evidence="2" id="KW-1185">Reference proteome</keyword>
<accession>A0ABN1AJG6</accession>